<reference evidence="5 6" key="2">
    <citation type="journal article" date="2022" name="Mar. Drugs">
        <title>Bioassay-Guided Fractionation Leads to the Detection of Cholic Acid Generated by the Rare Thalassomonas sp.</title>
        <authorList>
            <person name="Pheiffer F."/>
            <person name="Schneider Y.K."/>
            <person name="Hansen E.H."/>
            <person name="Andersen J.H."/>
            <person name="Isaksson J."/>
            <person name="Busche T."/>
            <person name="R C."/>
            <person name="Kalinowski J."/>
            <person name="Zyl L.V."/>
            <person name="Trindade M."/>
        </authorList>
    </citation>
    <scope>NUCLEOTIDE SEQUENCE [LARGE SCALE GENOMIC DNA]</scope>
    <source>
        <strain evidence="5 6">XOM25</strain>
    </source>
</reference>
<gene>
    <name evidence="5" type="ORF">SG34_018680</name>
</gene>
<dbReference type="InterPro" id="IPR036388">
    <property type="entry name" value="WH-like_DNA-bd_sf"/>
</dbReference>
<dbReference type="AlphaFoldDB" id="A0AAE9Z1C9"/>
<evidence type="ECO:0000256" key="2">
    <source>
        <dbReference type="ARBA" id="ARBA00023015"/>
    </source>
</evidence>
<dbReference type="Proteomes" id="UP000032352">
    <property type="component" value="Chromosome"/>
</dbReference>
<organism evidence="5 6">
    <name type="scientific">Thalassomonas viridans</name>
    <dbReference type="NCBI Taxonomy" id="137584"/>
    <lineage>
        <taxon>Bacteria</taxon>
        <taxon>Pseudomonadati</taxon>
        <taxon>Pseudomonadota</taxon>
        <taxon>Gammaproteobacteria</taxon>
        <taxon>Alteromonadales</taxon>
        <taxon>Colwelliaceae</taxon>
        <taxon>Thalassomonas</taxon>
    </lineage>
</organism>
<keyword evidence="3" id="KW-0238">DNA-binding</keyword>
<dbReference type="InterPro" id="IPR005650">
    <property type="entry name" value="BlaI_family"/>
</dbReference>
<dbReference type="PIRSF" id="PIRSF019455">
    <property type="entry name" value="CopR_AtkY"/>
    <property type="match status" value="1"/>
</dbReference>
<keyword evidence="4" id="KW-0804">Transcription</keyword>
<keyword evidence="6" id="KW-1185">Reference proteome</keyword>
<evidence type="ECO:0000313" key="6">
    <source>
        <dbReference type="Proteomes" id="UP000032352"/>
    </source>
</evidence>
<dbReference type="KEGG" id="tvd:SG34_018680"/>
<evidence type="ECO:0000256" key="4">
    <source>
        <dbReference type="ARBA" id="ARBA00023163"/>
    </source>
</evidence>
<dbReference type="GO" id="GO:0003677">
    <property type="term" value="F:DNA binding"/>
    <property type="evidence" value="ECO:0007669"/>
    <property type="project" value="UniProtKB-KW"/>
</dbReference>
<dbReference type="SUPFAM" id="SSF46785">
    <property type="entry name" value="Winged helix' DNA-binding domain"/>
    <property type="match status" value="1"/>
</dbReference>
<evidence type="ECO:0000256" key="1">
    <source>
        <dbReference type="ARBA" id="ARBA00011046"/>
    </source>
</evidence>
<evidence type="ECO:0000256" key="3">
    <source>
        <dbReference type="ARBA" id="ARBA00023125"/>
    </source>
</evidence>
<evidence type="ECO:0000313" key="5">
    <source>
        <dbReference type="EMBL" id="WDE03413.1"/>
    </source>
</evidence>
<dbReference type="InterPro" id="IPR036390">
    <property type="entry name" value="WH_DNA-bd_sf"/>
</dbReference>
<dbReference type="Gene3D" id="1.10.10.10">
    <property type="entry name" value="Winged helix-like DNA-binding domain superfamily/Winged helix DNA-binding domain"/>
    <property type="match status" value="1"/>
</dbReference>
<dbReference type="Pfam" id="PF03965">
    <property type="entry name" value="Penicillinase_R"/>
    <property type="match status" value="1"/>
</dbReference>
<dbReference type="RefSeq" id="WP_044837326.1">
    <property type="nucleotide sequence ID" value="NZ_CP059733.1"/>
</dbReference>
<reference evidence="5 6" key="1">
    <citation type="journal article" date="2015" name="Genome Announc.">
        <title>Draft Genome Sequences of Marine Isolates of Thalassomonas viridans and Thalassomonas actiniarum.</title>
        <authorList>
            <person name="Olonade I."/>
            <person name="van Zyl L.J."/>
            <person name="Trindade M."/>
        </authorList>
    </citation>
    <scope>NUCLEOTIDE SEQUENCE [LARGE SCALE GENOMIC DNA]</scope>
    <source>
        <strain evidence="5 6">XOM25</strain>
    </source>
</reference>
<name>A0AAE9Z1C9_9GAMM</name>
<dbReference type="GO" id="GO:0045892">
    <property type="term" value="P:negative regulation of DNA-templated transcription"/>
    <property type="evidence" value="ECO:0007669"/>
    <property type="project" value="InterPro"/>
</dbReference>
<comment type="similarity">
    <text evidence="1">Belongs to the BlaI transcriptional regulatory family.</text>
</comment>
<sequence length="128" mass="14839">MKLGELEKLVLQYLWQNDSADVKQVFGHFEKVRGGSLNTIQSTLDRLYKKDLLTRHKEGHAFVYQAKVERHELIGQLIKSVTSDFITEDDSSLVAAFSSISKEFNEEQLLKLESLIEQQRLKLERESK</sequence>
<dbReference type="EMBL" id="CP059733">
    <property type="protein sequence ID" value="WDE03413.1"/>
    <property type="molecule type" value="Genomic_DNA"/>
</dbReference>
<accession>A0AAE9Z1C9</accession>
<keyword evidence="2" id="KW-0805">Transcription regulation</keyword>
<protein>
    <submittedName>
        <fullName evidence="5">BlaI/MecI/CopY family transcriptional regulator</fullName>
    </submittedName>
</protein>
<proteinExistence type="inferred from homology"/>